<reference evidence="1 2" key="1">
    <citation type="submission" date="2009-12" db="EMBL/GenBank/DDBJ databases">
        <title>The draft genome of Batrachochytrium dendrobatidis.</title>
        <authorList>
            <consortium name="US DOE Joint Genome Institute (JGI-PGF)"/>
            <person name="Kuo A."/>
            <person name="Salamov A."/>
            <person name="Schmutz J."/>
            <person name="Lucas S."/>
            <person name="Pitluck S."/>
            <person name="Rosenblum E."/>
            <person name="Stajich J."/>
            <person name="Eisen M."/>
            <person name="Grigoriev I.V."/>
        </authorList>
    </citation>
    <scope>NUCLEOTIDE SEQUENCE [LARGE SCALE GENOMIC DNA]</scope>
    <source>
        <strain evidence="2">JAM81 / FGSC 10211</strain>
    </source>
</reference>
<dbReference type="EMBL" id="GL882904">
    <property type="protein sequence ID" value="EGF76177.1"/>
    <property type="molecule type" value="Genomic_DNA"/>
</dbReference>
<evidence type="ECO:0000313" key="2">
    <source>
        <dbReference type="Proteomes" id="UP000007241"/>
    </source>
</evidence>
<dbReference type="STRING" id="684364.F4PF19"/>
<dbReference type="GeneID" id="18244833"/>
<dbReference type="HOGENOM" id="CLU_1749285_0_0_1"/>
<organism evidence="1 2">
    <name type="scientific">Batrachochytrium dendrobatidis (strain JAM81 / FGSC 10211)</name>
    <name type="common">Frog chytrid fungus</name>
    <dbReference type="NCBI Taxonomy" id="684364"/>
    <lineage>
        <taxon>Eukaryota</taxon>
        <taxon>Fungi</taxon>
        <taxon>Fungi incertae sedis</taxon>
        <taxon>Chytridiomycota</taxon>
        <taxon>Chytridiomycota incertae sedis</taxon>
        <taxon>Chytridiomycetes</taxon>
        <taxon>Rhizophydiales</taxon>
        <taxon>Rhizophydiales incertae sedis</taxon>
        <taxon>Batrachochytrium</taxon>
    </lineage>
</organism>
<dbReference type="RefSeq" id="XP_006683204.1">
    <property type="nucleotide sequence ID" value="XM_006683141.1"/>
</dbReference>
<accession>F4PF19</accession>
<gene>
    <name evidence="1" type="ORF">BATDEDRAFT_92965</name>
</gene>
<evidence type="ECO:0000313" key="1">
    <source>
        <dbReference type="EMBL" id="EGF76177.1"/>
    </source>
</evidence>
<keyword evidence="2" id="KW-1185">Reference proteome</keyword>
<proteinExistence type="predicted"/>
<name>F4PF19_BATDJ</name>
<dbReference type="AlphaFoldDB" id="F4PF19"/>
<sequence>MAENPANLTIPIQPESSTLQLPHRQPTLQLTRMSHFCKTFLYKELERSLDLGFAAVWARQDLSRISLQEFLDDVIVDLSDCKLWVFSWNIQNPVSSYIPVSTLIRESSRGGFDASQIYDTAGSTENKSTREYTLYLEAMHNLFERFVLQ</sequence>
<protein>
    <submittedName>
        <fullName evidence="1">Uncharacterized protein</fullName>
    </submittedName>
</protein>
<dbReference type="InParanoid" id="F4PF19"/>
<dbReference type="Proteomes" id="UP000007241">
    <property type="component" value="Unassembled WGS sequence"/>
</dbReference>